<dbReference type="Proteomes" id="UP000188268">
    <property type="component" value="Unassembled WGS sequence"/>
</dbReference>
<evidence type="ECO:0000313" key="2">
    <source>
        <dbReference type="Proteomes" id="UP000188268"/>
    </source>
</evidence>
<reference evidence="1 2" key="1">
    <citation type="submission" date="2013-09" db="EMBL/GenBank/DDBJ databases">
        <title>Corchorus capsularis genome sequencing.</title>
        <authorList>
            <person name="Alam M."/>
            <person name="Haque M.S."/>
            <person name="Islam M.S."/>
            <person name="Emdad E.M."/>
            <person name="Islam M.M."/>
            <person name="Ahmed B."/>
            <person name="Halim A."/>
            <person name="Hossen Q.M.M."/>
            <person name="Hossain M.Z."/>
            <person name="Ahmed R."/>
            <person name="Khan M.M."/>
            <person name="Islam R."/>
            <person name="Rashid M.M."/>
            <person name="Khan S.A."/>
            <person name="Rahman M.S."/>
            <person name="Alam M."/>
        </authorList>
    </citation>
    <scope>NUCLEOTIDE SEQUENCE [LARGE SCALE GENOMIC DNA]</scope>
    <source>
        <strain evidence="2">cv. CVL-1</strain>
        <tissue evidence="1">Whole seedling</tissue>
    </source>
</reference>
<proteinExistence type="predicted"/>
<keyword evidence="2" id="KW-1185">Reference proteome</keyword>
<comment type="caution">
    <text evidence="1">The sequence shown here is derived from an EMBL/GenBank/DDBJ whole genome shotgun (WGS) entry which is preliminary data.</text>
</comment>
<dbReference type="AlphaFoldDB" id="A0A1R3G365"/>
<organism evidence="1 2">
    <name type="scientific">Corchorus capsularis</name>
    <name type="common">Jute</name>
    <dbReference type="NCBI Taxonomy" id="210143"/>
    <lineage>
        <taxon>Eukaryota</taxon>
        <taxon>Viridiplantae</taxon>
        <taxon>Streptophyta</taxon>
        <taxon>Embryophyta</taxon>
        <taxon>Tracheophyta</taxon>
        <taxon>Spermatophyta</taxon>
        <taxon>Magnoliopsida</taxon>
        <taxon>eudicotyledons</taxon>
        <taxon>Gunneridae</taxon>
        <taxon>Pentapetalae</taxon>
        <taxon>rosids</taxon>
        <taxon>malvids</taxon>
        <taxon>Malvales</taxon>
        <taxon>Malvaceae</taxon>
        <taxon>Grewioideae</taxon>
        <taxon>Apeibeae</taxon>
        <taxon>Corchorus</taxon>
    </lineage>
</organism>
<sequence>MELPQEIEPVNPPQQFPAKQDLPYVLRQLIGTLEDLLCIRCPALVPRNTLETRGKPILIELSKLVVGYHLQSIRRHRDVKNVIFRWLSIAENDIP</sequence>
<dbReference type="Gramene" id="OMO52460">
    <property type="protein sequence ID" value="OMO52460"/>
    <property type="gene ID" value="CCACVL1_29220"/>
</dbReference>
<protein>
    <submittedName>
        <fullName evidence="1">Uncharacterized protein</fullName>
    </submittedName>
</protein>
<dbReference type="EMBL" id="AWWV01015505">
    <property type="protein sequence ID" value="OMO52460.1"/>
    <property type="molecule type" value="Genomic_DNA"/>
</dbReference>
<name>A0A1R3G365_COCAP</name>
<evidence type="ECO:0000313" key="1">
    <source>
        <dbReference type="EMBL" id="OMO52460.1"/>
    </source>
</evidence>
<accession>A0A1R3G365</accession>
<gene>
    <name evidence="1" type="ORF">CCACVL1_29220</name>
</gene>